<evidence type="ECO:0000256" key="10">
    <source>
        <dbReference type="ARBA" id="ARBA00024004"/>
    </source>
</evidence>
<evidence type="ECO:0000256" key="4">
    <source>
        <dbReference type="ARBA" id="ARBA00012483"/>
    </source>
</evidence>
<dbReference type="CDD" id="cd16571">
    <property type="entry name" value="RING-HC_SIAHs"/>
    <property type="match status" value="1"/>
</dbReference>
<comment type="similarity">
    <text evidence="3">Belongs to the SINA (Seven in absentia) family.</text>
</comment>
<dbReference type="Gene3D" id="3.30.40.10">
    <property type="entry name" value="Zinc/RING finger domain, C3HC4 (zinc finger)"/>
    <property type="match status" value="1"/>
</dbReference>
<dbReference type="InterPro" id="IPR001841">
    <property type="entry name" value="Znf_RING"/>
</dbReference>
<dbReference type="GO" id="GO:0061630">
    <property type="term" value="F:ubiquitin protein ligase activity"/>
    <property type="evidence" value="ECO:0007669"/>
    <property type="project" value="UniProtKB-EC"/>
</dbReference>
<gene>
    <name evidence="14" type="ORF">AARE701A_LOCUS19844</name>
</gene>
<evidence type="ECO:0000256" key="3">
    <source>
        <dbReference type="ARBA" id="ARBA00009119"/>
    </source>
</evidence>
<dbReference type="InterPro" id="IPR044286">
    <property type="entry name" value="SINL_plant"/>
</dbReference>
<dbReference type="EMBL" id="LR999457">
    <property type="protein sequence ID" value="CAE6201953.1"/>
    <property type="molecule type" value="Genomic_DNA"/>
</dbReference>
<dbReference type="EC" id="2.3.2.27" evidence="4"/>
<keyword evidence="7 11" id="KW-0863">Zinc-finger</keyword>
<keyword evidence="9" id="KW-0862">Zinc</keyword>
<dbReference type="InterPro" id="IPR013083">
    <property type="entry name" value="Znf_RING/FYVE/PHD"/>
</dbReference>
<dbReference type="InterPro" id="IPR013010">
    <property type="entry name" value="Znf_SIAH"/>
</dbReference>
<evidence type="ECO:0000256" key="5">
    <source>
        <dbReference type="ARBA" id="ARBA00022679"/>
    </source>
</evidence>
<evidence type="ECO:0000313" key="14">
    <source>
        <dbReference type="EMBL" id="CAE6201953.1"/>
    </source>
</evidence>
<evidence type="ECO:0000256" key="8">
    <source>
        <dbReference type="ARBA" id="ARBA00022786"/>
    </source>
</evidence>
<feature type="domain" description="SIAH-type" evidence="13">
    <location>
        <begin position="88"/>
        <end position="146"/>
    </location>
</feature>
<dbReference type="Gene3D" id="1.10.110.10">
    <property type="entry name" value="Plant lipid-transfer and hydrophobic proteins"/>
    <property type="match status" value="1"/>
</dbReference>
<comment type="function">
    <text evidence="10">E3 ubiquitin-protein ligase that mediates ubiquitination and subsequent proteasomal degradation of target proteins. E3 ubiquitin ligases accept ubiquitin from an E2 ubiquitin-conjugating enzyme in the form of a thioester and then directly transfers the ubiquitin to targeted substrates. It probably triggers the ubiquitin-mediated degradation of different substrates.</text>
</comment>
<dbReference type="SUPFAM" id="SSF49599">
    <property type="entry name" value="TRAF domain-like"/>
    <property type="match status" value="1"/>
</dbReference>
<dbReference type="PANTHER" id="PTHR46632">
    <property type="entry name" value="E3 UBIQUITIN-PROTEIN LIGASE SINA-LIKE 4"/>
    <property type="match status" value="1"/>
</dbReference>
<dbReference type="AlphaFoldDB" id="A0A8S2B3Q7"/>
<organism evidence="14 15">
    <name type="scientific">Arabidopsis arenosa</name>
    <name type="common">Sand rock-cress</name>
    <name type="synonym">Cardaminopsis arenosa</name>
    <dbReference type="NCBI Taxonomy" id="38785"/>
    <lineage>
        <taxon>Eukaryota</taxon>
        <taxon>Viridiplantae</taxon>
        <taxon>Streptophyta</taxon>
        <taxon>Embryophyta</taxon>
        <taxon>Tracheophyta</taxon>
        <taxon>Spermatophyta</taxon>
        <taxon>Magnoliopsida</taxon>
        <taxon>eudicotyledons</taxon>
        <taxon>Gunneridae</taxon>
        <taxon>Pentapetalae</taxon>
        <taxon>rosids</taxon>
        <taxon>malvids</taxon>
        <taxon>Brassicales</taxon>
        <taxon>Brassicaceae</taxon>
        <taxon>Camelineae</taxon>
        <taxon>Arabidopsis</taxon>
    </lineage>
</organism>
<name>A0A8S2B3Q7_ARAAE</name>
<protein>
    <recommendedName>
        <fullName evidence="4">RING-type E3 ubiquitin transferase</fullName>
        <ecNumber evidence="4">2.3.2.27</ecNumber>
    </recommendedName>
</protein>
<evidence type="ECO:0000313" key="15">
    <source>
        <dbReference type="Proteomes" id="UP000682877"/>
    </source>
</evidence>
<comment type="pathway">
    <text evidence="2">Protein modification; protein ubiquitination.</text>
</comment>
<evidence type="ECO:0000256" key="7">
    <source>
        <dbReference type="ARBA" id="ARBA00022771"/>
    </source>
</evidence>
<keyword evidence="6" id="KW-0479">Metal-binding</keyword>
<dbReference type="InterPro" id="IPR049548">
    <property type="entry name" value="Sina-like_RING"/>
</dbReference>
<evidence type="ECO:0000256" key="9">
    <source>
        <dbReference type="ARBA" id="ARBA00022833"/>
    </source>
</evidence>
<proteinExistence type="inferred from homology"/>
<dbReference type="SUPFAM" id="SSF47699">
    <property type="entry name" value="Bifunctional inhibitor/lipid-transfer protein/seed storage 2S albumin"/>
    <property type="match status" value="1"/>
</dbReference>
<dbReference type="InterPro" id="IPR016140">
    <property type="entry name" value="Bifunc_inhib/LTP/seed_store"/>
</dbReference>
<keyword evidence="8" id="KW-0833">Ubl conjugation pathway</keyword>
<dbReference type="CDD" id="cd04660">
    <property type="entry name" value="nsLTP_like"/>
    <property type="match status" value="1"/>
</dbReference>
<sequence>MECASSDVNGLSNIHLQRLENKTSWAMLDLEVLHCPICFEPLTIPIFECGNGHLACSSCCPKLSNKCPSCALPIGHNRCRAMESVLESVFVPCQNAELGCTKNVSYGKQSSHDPECIFSRCTCPAQGCNFTSLYKDLYGHYKSYNHHLQSDEQEYILLAIVLYAAIMVKEATSIPVCNIDTNDLEKCRLALTGNNPPHPRPDCCAVARAANLQCLCPYKSYLSTFGINPSRVRPLLANCGLKSPSCF</sequence>
<dbReference type="Proteomes" id="UP000682877">
    <property type="component" value="Chromosome 7"/>
</dbReference>
<reference evidence="14" key="1">
    <citation type="submission" date="2021-01" db="EMBL/GenBank/DDBJ databases">
        <authorList>
            <person name="Bezrukov I."/>
        </authorList>
    </citation>
    <scope>NUCLEOTIDE SEQUENCE</scope>
</reference>
<accession>A0A8S2B3Q7</accession>
<dbReference type="InterPro" id="IPR036312">
    <property type="entry name" value="Bifun_inhib/LTP/seed_sf"/>
</dbReference>
<evidence type="ECO:0000259" key="13">
    <source>
        <dbReference type="PROSITE" id="PS51081"/>
    </source>
</evidence>
<dbReference type="PROSITE" id="PS50089">
    <property type="entry name" value="ZF_RING_2"/>
    <property type="match status" value="1"/>
</dbReference>
<keyword evidence="15" id="KW-1185">Reference proteome</keyword>
<evidence type="ECO:0000256" key="1">
    <source>
        <dbReference type="ARBA" id="ARBA00000900"/>
    </source>
</evidence>
<dbReference type="Pfam" id="PF21361">
    <property type="entry name" value="Sina_ZnF"/>
    <property type="match status" value="1"/>
</dbReference>
<dbReference type="Pfam" id="PF00234">
    <property type="entry name" value="Tryp_alpha_amyl"/>
    <property type="match status" value="1"/>
</dbReference>
<dbReference type="Pfam" id="PF21362">
    <property type="entry name" value="Sina_RING"/>
    <property type="match status" value="1"/>
</dbReference>
<dbReference type="GO" id="GO:0008270">
    <property type="term" value="F:zinc ion binding"/>
    <property type="evidence" value="ECO:0007669"/>
    <property type="project" value="UniProtKB-KW"/>
</dbReference>
<keyword evidence="5" id="KW-0808">Transferase</keyword>
<evidence type="ECO:0000256" key="6">
    <source>
        <dbReference type="ARBA" id="ARBA00022723"/>
    </source>
</evidence>
<evidence type="ECO:0000259" key="12">
    <source>
        <dbReference type="PROSITE" id="PS50089"/>
    </source>
</evidence>
<dbReference type="PANTHER" id="PTHR46632:SF3">
    <property type="entry name" value="E3 UBIQUITIN-PROTEIN LIGASE SINA-LIKE 7-RELATED"/>
    <property type="match status" value="1"/>
</dbReference>
<evidence type="ECO:0000256" key="11">
    <source>
        <dbReference type="PROSITE-ProRule" id="PRU00455"/>
    </source>
</evidence>
<dbReference type="InterPro" id="IPR044741">
    <property type="entry name" value="NsLTP-like"/>
</dbReference>
<dbReference type="PROSITE" id="PS51081">
    <property type="entry name" value="ZF_SIAH"/>
    <property type="match status" value="1"/>
</dbReference>
<evidence type="ECO:0000256" key="2">
    <source>
        <dbReference type="ARBA" id="ARBA00004906"/>
    </source>
</evidence>
<comment type="catalytic activity">
    <reaction evidence="1">
        <text>S-ubiquitinyl-[E2 ubiquitin-conjugating enzyme]-L-cysteine + [acceptor protein]-L-lysine = [E2 ubiquitin-conjugating enzyme]-L-cysteine + N(6)-ubiquitinyl-[acceptor protein]-L-lysine.</text>
        <dbReference type="EC" id="2.3.2.27"/>
    </reaction>
</comment>
<dbReference type="SMART" id="SM00499">
    <property type="entry name" value="AAI"/>
    <property type="match status" value="1"/>
</dbReference>
<feature type="domain" description="RING-type" evidence="12">
    <location>
        <begin position="35"/>
        <end position="70"/>
    </location>
</feature>